<name>A0ABR6CIZ8_9BACI</name>
<reference evidence="2 3" key="1">
    <citation type="submission" date="2020-08" db="EMBL/GenBank/DDBJ databases">
        <title>Genomic Encyclopedia of Type Strains, Phase IV (KMG-IV): sequencing the most valuable type-strain genomes for metagenomic binning, comparative biology and taxonomic classification.</title>
        <authorList>
            <person name="Goeker M."/>
        </authorList>
    </citation>
    <scope>NUCLEOTIDE SEQUENCE [LARGE SCALE GENOMIC DNA]</scope>
    <source>
        <strain evidence="2 3">DSM 105481</strain>
    </source>
</reference>
<dbReference type="NCBIfam" id="TIGR02530">
    <property type="entry name" value="flg_new"/>
    <property type="match status" value="1"/>
</dbReference>
<dbReference type="Pfam" id="PF12611">
    <property type="entry name" value="Flagellar_put"/>
    <property type="match status" value="1"/>
</dbReference>
<protein>
    <submittedName>
        <fullName evidence="2">Flagellar operon protein</fullName>
    </submittedName>
</protein>
<feature type="region of interest" description="Disordered" evidence="1">
    <location>
        <begin position="1"/>
        <end position="31"/>
    </location>
</feature>
<accession>A0ABR6CIZ8</accession>
<evidence type="ECO:0000313" key="3">
    <source>
        <dbReference type="Proteomes" id="UP000626697"/>
    </source>
</evidence>
<dbReference type="InterPro" id="IPR013367">
    <property type="entry name" value="Flagellar_put"/>
</dbReference>
<dbReference type="RefSeq" id="WP_028392847.1">
    <property type="nucleotide sequence ID" value="NZ_JACJHX010000001.1"/>
</dbReference>
<keyword evidence="2" id="KW-0966">Cell projection</keyword>
<keyword evidence="3" id="KW-1185">Reference proteome</keyword>
<organism evidence="2 3">
    <name type="scientific">Peribacillus huizhouensis</name>
    <dbReference type="NCBI Taxonomy" id="1501239"/>
    <lineage>
        <taxon>Bacteria</taxon>
        <taxon>Bacillati</taxon>
        <taxon>Bacillota</taxon>
        <taxon>Bacilli</taxon>
        <taxon>Bacillales</taxon>
        <taxon>Bacillaceae</taxon>
        <taxon>Peribacillus</taxon>
    </lineage>
</organism>
<comment type="caution">
    <text evidence="2">The sequence shown here is derived from an EMBL/GenBank/DDBJ whole genome shotgun (WGS) entry which is preliminary data.</text>
</comment>
<gene>
    <name evidence="2" type="ORF">HNP81_000146</name>
</gene>
<evidence type="ECO:0000256" key="1">
    <source>
        <dbReference type="SAM" id="MobiDB-lite"/>
    </source>
</evidence>
<dbReference type="Proteomes" id="UP000626697">
    <property type="component" value="Unassembled WGS sequence"/>
</dbReference>
<proteinExistence type="predicted"/>
<dbReference type="EMBL" id="JACJHX010000001">
    <property type="protein sequence ID" value="MBA9024864.1"/>
    <property type="molecule type" value="Genomic_DNA"/>
</dbReference>
<feature type="compositionally biased region" description="Polar residues" evidence="1">
    <location>
        <begin position="11"/>
        <end position="24"/>
    </location>
</feature>
<keyword evidence="2" id="KW-0969">Cilium</keyword>
<keyword evidence="2" id="KW-0282">Flagellum</keyword>
<evidence type="ECO:0000313" key="2">
    <source>
        <dbReference type="EMBL" id="MBA9024864.1"/>
    </source>
</evidence>
<sequence length="128" mass="14268">MKMNGFRPISNLPTQLVSSKQSPNKNEKSSFAAHFHTAIQTNSSKLSISKHAQMRLDQRSIQINEKTWNKIEEKVHEAKKIGITESLVVLENAALVVNTKNNIVITAMDRAESASHIFTNINGTILVD</sequence>